<evidence type="ECO:0000313" key="5">
    <source>
        <dbReference type="Proteomes" id="UP000037460"/>
    </source>
</evidence>
<dbReference type="Proteomes" id="UP000037460">
    <property type="component" value="Unassembled WGS sequence"/>
</dbReference>
<evidence type="ECO:0000256" key="1">
    <source>
        <dbReference type="ARBA" id="ARBA00022741"/>
    </source>
</evidence>
<dbReference type="InterPro" id="IPR027417">
    <property type="entry name" value="P-loop_NTPase"/>
</dbReference>
<feature type="non-terminal residue" evidence="4">
    <location>
        <position position="1"/>
    </location>
</feature>
<dbReference type="GO" id="GO:0005524">
    <property type="term" value="F:ATP binding"/>
    <property type="evidence" value="ECO:0007669"/>
    <property type="project" value="UniProtKB-KW"/>
</dbReference>
<evidence type="ECO:0000313" key="4">
    <source>
        <dbReference type="EMBL" id="KOO26385.1"/>
    </source>
</evidence>
<evidence type="ECO:0000256" key="2">
    <source>
        <dbReference type="ARBA" id="ARBA00022840"/>
    </source>
</evidence>
<name>A0A0M0JIQ8_9EUKA</name>
<dbReference type="InterPro" id="IPR010488">
    <property type="entry name" value="Zeta_toxin_domain"/>
</dbReference>
<dbReference type="AlphaFoldDB" id="A0A0M0JIQ8"/>
<dbReference type="GO" id="GO:0016301">
    <property type="term" value="F:kinase activity"/>
    <property type="evidence" value="ECO:0007669"/>
    <property type="project" value="InterPro"/>
</dbReference>
<evidence type="ECO:0000259" key="3">
    <source>
        <dbReference type="Pfam" id="PF06414"/>
    </source>
</evidence>
<sequence>EIEALEQLPEAQNAVEFSDNEHSLLQRSLESLDYLGDWADPAVARDSIVLCCASPEPPLLQPGGPPALRPPAPGEQHVYIVVGVPGSGKDTVLKRYLSSLGLPLLDASADLIKEYLAAWGQDELSVLVRRNNERAGPGKHLLHSQYLHRESIALVDQLVERALALRRTVLLEKTLFNLEPVLASVRQCRAAGCRVHLLGTHIQPLRNWAFLEARMASGESFGRYITREQAIGGLRRYQLNLERILEEPELRASFDSIHVYDVMAGDWCVSLETSPTERTPR</sequence>
<keyword evidence="5" id="KW-1185">Reference proteome</keyword>
<gene>
    <name evidence="4" type="ORF">Ctob_006818</name>
</gene>
<accession>A0A0M0JIQ8</accession>
<protein>
    <recommendedName>
        <fullName evidence="3">Zeta toxin domain-containing protein</fullName>
    </recommendedName>
</protein>
<dbReference type="Gene3D" id="3.40.50.300">
    <property type="entry name" value="P-loop containing nucleotide triphosphate hydrolases"/>
    <property type="match status" value="1"/>
</dbReference>
<reference evidence="5" key="1">
    <citation type="journal article" date="2015" name="PLoS Genet.">
        <title>Genome Sequence and Transcriptome Analyses of Chrysochromulina tobin: Metabolic Tools for Enhanced Algal Fitness in the Prominent Order Prymnesiales (Haptophyceae).</title>
        <authorList>
            <person name="Hovde B.T."/>
            <person name="Deodato C.R."/>
            <person name="Hunsperger H.M."/>
            <person name="Ryken S.A."/>
            <person name="Yost W."/>
            <person name="Jha R.K."/>
            <person name="Patterson J."/>
            <person name="Monnat R.J. Jr."/>
            <person name="Barlow S.B."/>
            <person name="Starkenburg S.R."/>
            <person name="Cattolico R.A."/>
        </authorList>
    </citation>
    <scope>NUCLEOTIDE SEQUENCE</scope>
    <source>
        <strain evidence="5">CCMP291</strain>
    </source>
</reference>
<proteinExistence type="predicted"/>
<dbReference type="SUPFAM" id="SSF52540">
    <property type="entry name" value="P-loop containing nucleoside triphosphate hydrolases"/>
    <property type="match status" value="1"/>
</dbReference>
<keyword evidence="2" id="KW-0067">ATP-binding</keyword>
<dbReference type="EMBL" id="JWZX01002859">
    <property type="protein sequence ID" value="KOO26385.1"/>
    <property type="molecule type" value="Genomic_DNA"/>
</dbReference>
<feature type="domain" description="Zeta toxin" evidence="3">
    <location>
        <begin position="76"/>
        <end position="260"/>
    </location>
</feature>
<organism evidence="4 5">
    <name type="scientific">Chrysochromulina tobinii</name>
    <dbReference type="NCBI Taxonomy" id="1460289"/>
    <lineage>
        <taxon>Eukaryota</taxon>
        <taxon>Haptista</taxon>
        <taxon>Haptophyta</taxon>
        <taxon>Prymnesiophyceae</taxon>
        <taxon>Prymnesiales</taxon>
        <taxon>Chrysochromulinaceae</taxon>
        <taxon>Chrysochromulina</taxon>
    </lineage>
</organism>
<dbReference type="Pfam" id="PF06414">
    <property type="entry name" value="Zeta_toxin"/>
    <property type="match status" value="1"/>
</dbReference>
<comment type="caution">
    <text evidence="4">The sequence shown here is derived from an EMBL/GenBank/DDBJ whole genome shotgun (WGS) entry which is preliminary data.</text>
</comment>
<keyword evidence="1" id="KW-0547">Nucleotide-binding</keyword>
<dbReference type="OrthoDB" id="10497643at2759"/>